<accession>A0AAN5DFV3</accession>
<dbReference type="InterPro" id="IPR019422">
    <property type="entry name" value="7TM_GPCR_serpentine_rcpt_Srh"/>
</dbReference>
<proteinExistence type="predicted"/>
<evidence type="ECO:0000313" key="2">
    <source>
        <dbReference type="EMBL" id="GMR62853.1"/>
    </source>
</evidence>
<dbReference type="Pfam" id="PF10318">
    <property type="entry name" value="7TM_GPCR_Srh"/>
    <property type="match status" value="1"/>
</dbReference>
<sequence length="67" mass="7426">QTSIGITLSSWSLAILCLRELKNHVSVISQRTRSIQQKLIKNFIIQTVFPVALLGSPLIIFIGSVAY</sequence>
<dbReference type="Proteomes" id="UP001328107">
    <property type="component" value="Unassembled WGS sequence"/>
</dbReference>
<keyword evidence="3" id="KW-1185">Reference proteome</keyword>
<dbReference type="AlphaFoldDB" id="A0AAN5DFV3"/>
<evidence type="ECO:0000313" key="3">
    <source>
        <dbReference type="Proteomes" id="UP001328107"/>
    </source>
</evidence>
<evidence type="ECO:0000256" key="1">
    <source>
        <dbReference type="SAM" id="Phobius"/>
    </source>
</evidence>
<feature type="non-terminal residue" evidence="2">
    <location>
        <position position="67"/>
    </location>
</feature>
<name>A0AAN5DFV3_9BILA</name>
<feature type="transmembrane region" description="Helical" evidence="1">
    <location>
        <begin position="43"/>
        <end position="66"/>
    </location>
</feature>
<organism evidence="2 3">
    <name type="scientific">Pristionchus mayeri</name>
    <dbReference type="NCBI Taxonomy" id="1317129"/>
    <lineage>
        <taxon>Eukaryota</taxon>
        <taxon>Metazoa</taxon>
        <taxon>Ecdysozoa</taxon>
        <taxon>Nematoda</taxon>
        <taxon>Chromadorea</taxon>
        <taxon>Rhabditida</taxon>
        <taxon>Rhabditina</taxon>
        <taxon>Diplogasteromorpha</taxon>
        <taxon>Diplogasteroidea</taxon>
        <taxon>Neodiplogasteridae</taxon>
        <taxon>Pristionchus</taxon>
    </lineage>
</organism>
<evidence type="ECO:0008006" key="4">
    <source>
        <dbReference type="Google" id="ProtNLM"/>
    </source>
</evidence>
<keyword evidence="1" id="KW-0812">Transmembrane</keyword>
<keyword evidence="1" id="KW-1133">Transmembrane helix</keyword>
<comment type="caution">
    <text evidence="2">The sequence shown here is derived from an EMBL/GenBank/DDBJ whole genome shotgun (WGS) entry which is preliminary data.</text>
</comment>
<keyword evidence="1" id="KW-0472">Membrane</keyword>
<gene>
    <name evidence="2" type="ORF">PMAYCL1PPCAC_33048</name>
</gene>
<feature type="non-terminal residue" evidence="2">
    <location>
        <position position="1"/>
    </location>
</feature>
<dbReference type="EMBL" id="BTRK01000006">
    <property type="protein sequence ID" value="GMR62853.1"/>
    <property type="molecule type" value="Genomic_DNA"/>
</dbReference>
<protein>
    <recommendedName>
        <fullName evidence="4">G protein-coupled receptor</fullName>
    </recommendedName>
</protein>
<reference evidence="3" key="1">
    <citation type="submission" date="2022-10" db="EMBL/GenBank/DDBJ databases">
        <title>Genome assembly of Pristionchus species.</title>
        <authorList>
            <person name="Yoshida K."/>
            <person name="Sommer R.J."/>
        </authorList>
    </citation>
    <scope>NUCLEOTIDE SEQUENCE [LARGE SCALE GENOMIC DNA]</scope>
    <source>
        <strain evidence="3">RS5460</strain>
    </source>
</reference>